<name>A0A3G8YFK7_9FLAO</name>
<sequence length="178" mass="20083">MKKTILTLAISFASLNFLNAQITETSIEGVNFSKYPAKVENSKAKLNLASHSLGKTYKTAIYQQYKSEPINFGGHYVMTFWGAGMGMTNGAMVDAKTGGIIPLPLTDENAIRDCVYNDNDNIFHKKNSNLLVTFKCQRIGEYNESTNTQKIKLTYYYYKWDGKKFNLITTKTKNAVED</sequence>
<protein>
    <submittedName>
        <fullName evidence="2">Uncharacterized protein</fullName>
    </submittedName>
</protein>
<organism evidence="2 3">
    <name type="scientific">Epilithonimonas vandammei</name>
    <dbReference type="NCBI Taxonomy" id="2487072"/>
    <lineage>
        <taxon>Bacteria</taxon>
        <taxon>Pseudomonadati</taxon>
        <taxon>Bacteroidota</taxon>
        <taxon>Flavobacteriia</taxon>
        <taxon>Flavobacteriales</taxon>
        <taxon>Weeksellaceae</taxon>
        <taxon>Chryseobacterium group</taxon>
        <taxon>Epilithonimonas</taxon>
    </lineage>
</organism>
<dbReference type="OrthoDB" id="8757135at2"/>
<keyword evidence="1" id="KW-0732">Signal</keyword>
<evidence type="ECO:0000313" key="3">
    <source>
        <dbReference type="Proteomes" id="UP000281810"/>
    </source>
</evidence>
<dbReference type="RefSeq" id="WP_124801940.1">
    <property type="nucleotide sequence ID" value="NZ_CP034161.1"/>
</dbReference>
<gene>
    <name evidence="2" type="ORF">EIB74_07005</name>
</gene>
<evidence type="ECO:0000256" key="1">
    <source>
        <dbReference type="SAM" id="SignalP"/>
    </source>
</evidence>
<proteinExistence type="predicted"/>
<reference evidence="3" key="1">
    <citation type="submission" date="2018-11" db="EMBL/GenBank/DDBJ databases">
        <title>Proposal to divide the Flavobacteriaceae and reorganize its genera based on Amino Acid Identity values calculated from whole genome sequences.</title>
        <authorList>
            <person name="Nicholson A.C."/>
            <person name="Gulvik C.A."/>
            <person name="Whitney A.M."/>
            <person name="Humrighouse B.W."/>
            <person name="Bell M."/>
            <person name="Holmes B."/>
            <person name="Steigerwalt A.B."/>
            <person name="Villarma A."/>
            <person name="Sheth M."/>
            <person name="Batra D."/>
            <person name="Pryor J."/>
            <person name="Bernardet J.-F."/>
            <person name="Hugo C."/>
            <person name="Kampfer P."/>
            <person name="Newman J.D."/>
            <person name="McQuiston J.R."/>
        </authorList>
    </citation>
    <scope>NUCLEOTIDE SEQUENCE [LARGE SCALE GENOMIC DNA]</scope>
    <source>
        <strain evidence="3">F5649</strain>
    </source>
</reference>
<dbReference type="EMBL" id="CP034161">
    <property type="protein sequence ID" value="AZI39726.1"/>
    <property type="molecule type" value="Genomic_DNA"/>
</dbReference>
<feature type="chain" id="PRO_5018285080" evidence="1">
    <location>
        <begin position="21"/>
        <end position="178"/>
    </location>
</feature>
<dbReference type="AlphaFoldDB" id="A0A3G8YFK7"/>
<accession>A0A3G8YFK7</accession>
<keyword evidence="3" id="KW-1185">Reference proteome</keyword>
<evidence type="ECO:0000313" key="2">
    <source>
        <dbReference type="EMBL" id="AZI39726.1"/>
    </source>
</evidence>
<feature type="signal peptide" evidence="1">
    <location>
        <begin position="1"/>
        <end position="20"/>
    </location>
</feature>
<dbReference type="Proteomes" id="UP000281810">
    <property type="component" value="Chromosome"/>
</dbReference>